<name>B4W3D2_9CYAN</name>
<dbReference type="InterPro" id="IPR017944">
    <property type="entry name" value="KaiA/RbsU_helical_domain_sf"/>
</dbReference>
<dbReference type="eggNOG" id="ENOG502Z8HQ">
    <property type="taxonomic scope" value="Bacteria"/>
</dbReference>
<dbReference type="Proteomes" id="UP000003835">
    <property type="component" value="Unassembled WGS sequence"/>
</dbReference>
<dbReference type="InterPro" id="IPR020844">
    <property type="entry name" value="Circadian_clock_KaiA_N"/>
</dbReference>
<dbReference type="SUPFAM" id="SSF52172">
    <property type="entry name" value="CheY-like"/>
    <property type="match status" value="1"/>
</dbReference>
<feature type="domain" description="KaiA C-terminal" evidence="4">
    <location>
        <begin position="195"/>
        <end position="303"/>
    </location>
</feature>
<dbReference type="OrthoDB" id="513549at2"/>
<dbReference type="GO" id="GO:0007623">
    <property type="term" value="P:circadian rhythm"/>
    <property type="evidence" value="ECO:0007669"/>
    <property type="project" value="InterPro"/>
</dbReference>
<evidence type="ECO:0000313" key="6">
    <source>
        <dbReference type="Proteomes" id="UP000003835"/>
    </source>
</evidence>
<evidence type="ECO:0000256" key="2">
    <source>
        <dbReference type="ARBA" id="ARBA00034852"/>
    </source>
</evidence>
<dbReference type="Pfam" id="PF21714">
    <property type="entry name" value="KaiA_N"/>
    <property type="match status" value="1"/>
</dbReference>
<dbReference type="InterPro" id="IPR011648">
    <property type="entry name" value="Circadian_clock_KaiA"/>
</dbReference>
<dbReference type="InterPro" id="IPR020856">
    <property type="entry name" value="Circadian_clock_protein_KaiA_C"/>
</dbReference>
<dbReference type="Pfam" id="PF07688">
    <property type="entry name" value="KaiA"/>
    <property type="match status" value="1"/>
</dbReference>
<dbReference type="PROSITE" id="PS51430">
    <property type="entry name" value="KAIA_N"/>
    <property type="match status" value="1"/>
</dbReference>
<dbReference type="PROSITE" id="PS51431">
    <property type="entry name" value="KAIA_C"/>
    <property type="match status" value="1"/>
</dbReference>
<dbReference type="RefSeq" id="WP_006105840.1">
    <property type="nucleotide sequence ID" value="NZ_DS989874.1"/>
</dbReference>
<dbReference type="EMBL" id="DS989874">
    <property type="protein sequence ID" value="EDX71309.1"/>
    <property type="molecule type" value="Genomic_DNA"/>
</dbReference>
<gene>
    <name evidence="5" type="ORF">MC7420_3424</name>
</gene>
<evidence type="ECO:0000259" key="3">
    <source>
        <dbReference type="PROSITE" id="PS51430"/>
    </source>
</evidence>
<organism evidence="5 6">
    <name type="scientific">Coleofasciculus chthonoplastes PCC 7420</name>
    <dbReference type="NCBI Taxonomy" id="118168"/>
    <lineage>
        <taxon>Bacteria</taxon>
        <taxon>Bacillati</taxon>
        <taxon>Cyanobacteriota</taxon>
        <taxon>Cyanophyceae</taxon>
        <taxon>Coleofasciculales</taxon>
        <taxon>Coleofasciculaceae</taxon>
        <taxon>Coleofasciculus</taxon>
    </lineage>
</organism>
<accession>B4W3D2</accession>
<dbReference type="InterPro" id="IPR011006">
    <property type="entry name" value="CheY-like_superfamily"/>
</dbReference>
<dbReference type="SMART" id="SM01247">
    <property type="entry name" value="KaiA"/>
    <property type="match status" value="1"/>
</dbReference>
<dbReference type="SUPFAM" id="SSF101215">
    <property type="entry name" value="KaiA/RbsU domain"/>
    <property type="match status" value="1"/>
</dbReference>
<evidence type="ECO:0000313" key="5">
    <source>
        <dbReference type="EMBL" id="EDX71309.1"/>
    </source>
</evidence>
<dbReference type="HOGENOM" id="CLU_911234_0_0_3"/>
<sequence length="305" mass="35031">MHPQLSIGIFVRSPALAQSLSQVLSGDRYVLSITNSASEFLEFVEQKQQHIDCLVLQDDDSLPPVINQLYEQGTLLPLVIFPKESKNNDSFVVTNAQSNPIQTTVRCTPGEVHYLFHAAEVRLDSSQVSDLEHALEQAITQFLSLSPNCNLPTLLANADKKTEEIHRGSLMKQQYRLSEKLKERLGYLGVYYKRNPQFFFRYLPQNEKSKLIEQLKSDYRDIVLMYFSQDTAINQLIDNLVNEAFFADISVSKIVEIHMDLMDDFAQQLKLEGRSEDILTDYRLTLIDVIAHLGEMYRRSIPREL</sequence>
<dbReference type="STRING" id="118168.MC7420_3424"/>
<feature type="domain" description="KaiA N-terminal" evidence="3">
    <location>
        <begin position="1"/>
        <end position="185"/>
    </location>
</feature>
<dbReference type="AlphaFoldDB" id="B4W3D2"/>
<proteinExistence type="predicted"/>
<evidence type="ECO:0000259" key="4">
    <source>
        <dbReference type="PROSITE" id="PS51431"/>
    </source>
</evidence>
<evidence type="ECO:0000256" key="1">
    <source>
        <dbReference type="ARBA" id="ARBA00023108"/>
    </source>
</evidence>
<dbReference type="Gene3D" id="3.40.50.2300">
    <property type="match status" value="1"/>
</dbReference>
<protein>
    <recommendedName>
        <fullName evidence="2">Circadian clock oscillator protein KaiA</fullName>
    </recommendedName>
</protein>
<keyword evidence="6" id="KW-1185">Reference proteome</keyword>
<dbReference type="Gene3D" id="1.10.1240.30">
    <property type="entry name" value="KaiA/RbsU domain"/>
    <property type="match status" value="1"/>
</dbReference>
<keyword evidence="1" id="KW-0090">Biological rhythms</keyword>
<reference evidence="5 6" key="1">
    <citation type="submission" date="2008-07" db="EMBL/GenBank/DDBJ databases">
        <authorList>
            <person name="Tandeau de Marsac N."/>
            <person name="Ferriera S."/>
            <person name="Johnson J."/>
            <person name="Kravitz S."/>
            <person name="Beeson K."/>
            <person name="Sutton G."/>
            <person name="Rogers Y.-H."/>
            <person name="Friedman R."/>
            <person name="Frazier M."/>
            <person name="Venter J.C."/>
        </authorList>
    </citation>
    <scope>NUCLEOTIDE SEQUENCE [LARGE SCALE GENOMIC DNA]</scope>
    <source>
        <strain evidence="5 6">PCC 7420</strain>
    </source>
</reference>